<protein>
    <recommendedName>
        <fullName evidence="7">ERCC4 domain-containing protein</fullName>
    </recommendedName>
</protein>
<evidence type="ECO:0000313" key="9">
    <source>
        <dbReference type="Proteomes" id="UP001165082"/>
    </source>
</evidence>
<evidence type="ECO:0000256" key="6">
    <source>
        <dbReference type="ARBA" id="ARBA00023204"/>
    </source>
</evidence>
<dbReference type="GO" id="GO:0003684">
    <property type="term" value="F:damaged DNA binding"/>
    <property type="evidence" value="ECO:0007669"/>
    <property type="project" value="TreeGrafter"/>
</dbReference>
<feature type="non-terminal residue" evidence="8">
    <location>
        <position position="1"/>
    </location>
</feature>
<feature type="domain" description="ERCC4" evidence="7">
    <location>
        <begin position="636"/>
        <end position="722"/>
    </location>
</feature>
<dbReference type="SMART" id="SM00891">
    <property type="entry name" value="ERCC4"/>
    <property type="match status" value="1"/>
</dbReference>
<evidence type="ECO:0000256" key="5">
    <source>
        <dbReference type="ARBA" id="ARBA00023125"/>
    </source>
</evidence>
<keyword evidence="2" id="KW-0255">Endonuclease</keyword>
<organism evidence="8 9">
    <name type="scientific">Triparma retinervis</name>
    <dbReference type="NCBI Taxonomy" id="2557542"/>
    <lineage>
        <taxon>Eukaryota</taxon>
        <taxon>Sar</taxon>
        <taxon>Stramenopiles</taxon>
        <taxon>Ochrophyta</taxon>
        <taxon>Bolidophyceae</taxon>
        <taxon>Parmales</taxon>
        <taxon>Triparmaceae</taxon>
        <taxon>Triparma</taxon>
    </lineage>
</organism>
<keyword evidence="6" id="KW-0234">DNA repair</keyword>
<dbReference type="InterPro" id="IPR006166">
    <property type="entry name" value="ERCC4_domain"/>
</dbReference>
<dbReference type="SUPFAM" id="SSF47781">
    <property type="entry name" value="RuvA domain 2-like"/>
    <property type="match status" value="1"/>
</dbReference>
<dbReference type="EMBL" id="BRXZ01000770">
    <property type="protein sequence ID" value="GMH53426.1"/>
    <property type="molecule type" value="Genomic_DNA"/>
</dbReference>
<dbReference type="SUPFAM" id="SSF52980">
    <property type="entry name" value="Restriction endonuclease-like"/>
    <property type="match status" value="1"/>
</dbReference>
<reference evidence="8" key="1">
    <citation type="submission" date="2022-07" db="EMBL/GenBank/DDBJ databases">
        <title>Genome analysis of Parmales, a sister group of diatoms, reveals the evolutionary specialization of diatoms from phago-mixotrophs to photoautotrophs.</title>
        <authorList>
            <person name="Ban H."/>
            <person name="Sato S."/>
            <person name="Yoshikawa S."/>
            <person name="Kazumasa Y."/>
            <person name="Nakamura Y."/>
            <person name="Ichinomiya M."/>
            <person name="Saitoh K."/>
            <person name="Sato N."/>
            <person name="Blanc-Mathieu R."/>
            <person name="Endo H."/>
            <person name="Kuwata A."/>
            <person name="Ogata H."/>
        </authorList>
    </citation>
    <scope>NUCLEOTIDE SEQUENCE</scope>
</reference>
<proteinExistence type="predicted"/>
<dbReference type="Proteomes" id="UP001165082">
    <property type="component" value="Unassembled WGS sequence"/>
</dbReference>
<evidence type="ECO:0000256" key="1">
    <source>
        <dbReference type="ARBA" id="ARBA00022722"/>
    </source>
</evidence>
<dbReference type="InterPro" id="IPR011335">
    <property type="entry name" value="Restrct_endonuc-II-like"/>
</dbReference>
<accession>A0A9W6ZJX4</accession>
<comment type="caution">
    <text evidence="8">The sequence shown here is derived from an EMBL/GenBank/DDBJ whole genome shotgun (WGS) entry which is preliminary data.</text>
</comment>
<dbReference type="GO" id="GO:1901255">
    <property type="term" value="P:nucleotide-excision repair involved in interstrand cross-link repair"/>
    <property type="evidence" value="ECO:0007669"/>
    <property type="project" value="TreeGrafter"/>
</dbReference>
<dbReference type="OrthoDB" id="200063at2759"/>
<dbReference type="GO" id="GO:0000712">
    <property type="term" value="P:resolution of meiotic recombination intermediates"/>
    <property type="evidence" value="ECO:0007669"/>
    <property type="project" value="TreeGrafter"/>
</dbReference>
<evidence type="ECO:0000256" key="3">
    <source>
        <dbReference type="ARBA" id="ARBA00022763"/>
    </source>
</evidence>
<dbReference type="GO" id="GO:0000014">
    <property type="term" value="F:single-stranded DNA endodeoxyribonuclease activity"/>
    <property type="evidence" value="ECO:0007669"/>
    <property type="project" value="TreeGrafter"/>
</dbReference>
<keyword evidence="9" id="KW-1185">Reference proteome</keyword>
<dbReference type="AlphaFoldDB" id="A0A9W6ZJX4"/>
<keyword evidence="5" id="KW-0238">DNA-binding</keyword>
<dbReference type="Gene3D" id="3.40.50.10130">
    <property type="match status" value="1"/>
</dbReference>
<keyword evidence="4" id="KW-0378">Hydrolase</keyword>
<dbReference type="GO" id="GO:0000110">
    <property type="term" value="C:nucleotide-excision repair factor 1 complex"/>
    <property type="evidence" value="ECO:0007669"/>
    <property type="project" value="TreeGrafter"/>
</dbReference>
<gene>
    <name evidence="8" type="ORF">TrRE_jg11475</name>
</gene>
<dbReference type="PANTHER" id="PTHR10150:SF0">
    <property type="entry name" value="DNA REPAIR ENDONUCLEASE XPF"/>
    <property type="match status" value="1"/>
</dbReference>
<dbReference type="Gene3D" id="1.10.150.20">
    <property type="entry name" value="5' to 3' exonuclease, C-terminal subdomain"/>
    <property type="match status" value="1"/>
</dbReference>
<keyword evidence="1" id="KW-0540">Nuclease</keyword>
<dbReference type="InterPro" id="IPR010994">
    <property type="entry name" value="RuvA_2-like"/>
</dbReference>
<dbReference type="GO" id="GO:0000724">
    <property type="term" value="P:double-strand break repair via homologous recombination"/>
    <property type="evidence" value="ECO:0007669"/>
    <property type="project" value="TreeGrafter"/>
</dbReference>
<dbReference type="PANTHER" id="PTHR10150">
    <property type="entry name" value="DNA REPAIR ENDONUCLEASE XPF"/>
    <property type="match status" value="1"/>
</dbReference>
<keyword evidence="3" id="KW-0227">DNA damage</keyword>
<dbReference type="GO" id="GO:0003697">
    <property type="term" value="F:single-stranded DNA binding"/>
    <property type="evidence" value="ECO:0007669"/>
    <property type="project" value="TreeGrafter"/>
</dbReference>
<evidence type="ECO:0000256" key="4">
    <source>
        <dbReference type="ARBA" id="ARBA00022801"/>
    </source>
</evidence>
<dbReference type="Pfam" id="PF02732">
    <property type="entry name" value="ERCC4"/>
    <property type="match status" value="1"/>
</dbReference>
<sequence>ERGRSKNLNIILASKSLLSDLPGCGGSCIIDGSGLPPSARTSIYQSGGNVILNPTVVVTDLLTYLNASSSDTASVGLDGKLVTSITVLTCDVLMARPHSNTSFVLMLLRRTNPEVKVAVFTEECKFVGSKIKRIAKEAGVKKGGDIWVGPRWRDEVKIHLRDDVGGCVYDEDWIVSRYDSEGHKELEEAVEVLVAVVWEEVKRTFKGVKEEEIKQVVTNERDGKIGSCMALGTWRSSSFPIQVHNYITVIRSTFNYTFGGIKKLLDLLGAVSMWRSFDNLGSIEFASWAERDLRESDYDWRGSSMAQEVIGKARDRVYSVVNGMVKRKRDGDGKVRVLKDVVAGIRETWERRRKKRERHVKKNKGNIFVDDFGGVDVMVVCDDDNYEKCKNVVEGVEGGDKAWFRYVDMRTLSSKGRKMSELSVQERMWQRAWGEVNSRIHDPGNEEFRGRLTHGVLTDTEHGGERREAEKGQACPAGCPTISVVKRGFMGGGLLKELLEKTPQHVVLFDCRLSDVRAAEVYGRAIGGGGKKDGVKHFMTRVYTISRAPRVGGRDRVQKEKDEEEEAFDKVIEFKRDGTVGGGGGSRVTQEMEIAMEQGGNGMGQFMGKDGVVLPLAYGGGNSTRKGGGSFVMDRTVAVDIREFKCGLPSALYERGMRIVPITMAVGDYVVAKEVCIERKQHAKGRQSDLRGSLGNGRLLSQCEGMERYYEDGMVLLIEREEGIGAATNYEDMHGEGRNSGSSIITKNLLHNAVGKGGGGKVEKEPNIAARKILLKLPGVTPGNAKAVMREVPNLRALAGMEKSQMKRVLGSVQGAEKLWNFFNRKIVVEEGGNGTKKGGGKKKRRT</sequence>
<name>A0A9W6ZJX4_9STRA</name>
<evidence type="ECO:0000256" key="2">
    <source>
        <dbReference type="ARBA" id="ARBA00022759"/>
    </source>
</evidence>
<evidence type="ECO:0000259" key="7">
    <source>
        <dbReference type="SMART" id="SM00891"/>
    </source>
</evidence>
<evidence type="ECO:0000313" key="8">
    <source>
        <dbReference type="EMBL" id="GMH53426.1"/>
    </source>
</evidence>